<keyword evidence="2" id="KW-1133">Transmembrane helix</keyword>
<feature type="region of interest" description="Disordered" evidence="1">
    <location>
        <begin position="247"/>
        <end position="284"/>
    </location>
</feature>
<evidence type="ECO:0000313" key="4">
    <source>
        <dbReference type="Proteomes" id="UP000317835"/>
    </source>
</evidence>
<dbReference type="InterPro" id="IPR026893">
    <property type="entry name" value="Tyr/Ser_Pase_IphP-type"/>
</dbReference>
<organism evidence="3 4">
    <name type="scientific">Tautonia plasticadhaerens</name>
    <dbReference type="NCBI Taxonomy" id="2527974"/>
    <lineage>
        <taxon>Bacteria</taxon>
        <taxon>Pseudomonadati</taxon>
        <taxon>Planctomycetota</taxon>
        <taxon>Planctomycetia</taxon>
        <taxon>Isosphaerales</taxon>
        <taxon>Isosphaeraceae</taxon>
        <taxon>Tautonia</taxon>
    </lineage>
</organism>
<feature type="region of interest" description="Disordered" evidence="1">
    <location>
        <begin position="1"/>
        <end position="48"/>
    </location>
</feature>
<dbReference type="InterPro" id="IPR029021">
    <property type="entry name" value="Prot-tyrosine_phosphatase-like"/>
</dbReference>
<evidence type="ECO:0000256" key="2">
    <source>
        <dbReference type="SAM" id="Phobius"/>
    </source>
</evidence>
<dbReference type="KEGG" id="tpla:ElP_02020"/>
<keyword evidence="2" id="KW-0472">Membrane</keyword>
<name>A0A518GUV6_9BACT</name>
<accession>A0A518GUV6</accession>
<gene>
    <name evidence="3" type="ORF">ElP_02020</name>
</gene>
<feature type="compositionally biased region" description="Low complexity" evidence="1">
    <location>
        <begin position="252"/>
        <end position="266"/>
    </location>
</feature>
<dbReference type="Gene3D" id="3.90.190.10">
    <property type="entry name" value="Protein tyrosine phosphatase superfamily"/>
    <property type="match status" value="1"/>
</dbReference>
<keyword evidence="2" id="KW-0812">Transmembrane</keyword>
<dbReference type="Pfam" id="PF13350">
    <property type="entry name" value="Y_phosphatase3"/>
    <property type="match status" value="1"/>
</dbReference>
<dbReference type="Proteomes" id="UP000317835">
    <property type="component" value="Chromosome"/>
</dbReference>
<reference evidence="3 4" key="1">
    <citation type="submission" date="2019-02" db="EMBL/GenBank/DDBJ databases">
        <title>Deep-cultivation of Planctomycetes and their phenomic and genomic characterization uncovers novel biology.</title>
        <authorList>
            <person name="Wiegand S."/>
            <person name="Jogler M."/>
            <person name="Boedeker C."/>
            <person name="Pinto D."/>
            <person name="Vollmers J."/>
            <person name="Rivas-Marin E."/>
            <person name="Kohn T."/>
            <person name="Peeters S.H."/>
            <person name="Heuer A."/>
            <person name="Rast P."/>
            <person name="Oberbeckmann S."/>
            <person name="Bunk B."/>
            <person name="Jeske O."/>
            <person name="Meyerdierks A."/>
            <person name="Storesund J.E."/>
            <person name="Kallscheuer N."/>
            <person name="Luecker S."/>
            <person name="Lage O.M."/>
            <person name="Pohl T."/>
            <person name="Merkel B.J."/>
            <person name="Hornburger P."/>
            <person name="Mueller R.-W."/>
            <person name="Bruemmer F."/>
            <person name="Labrenz M."/>
            <person name="Spormann A.M."/>
            <person name="Op den Camp H."/>
            <person name="Overmann J."/>
            <person name="Amann R."/>
            <person name="Jetten M.S.M."/>
            <person name="Mascher T."/>
            <person name="Medema M.H."/>
            <person name="Devos D.P."/>
            <person name="Kaster A.-K."/>
            <person name="Ovreas L."/>
            <person name="Rohde M."/>
            <person name="Galperin M.Y."/>
            <person name="Jogler C."/>
        </authorList>
    </citation>
    <scope>NUCLEOTIDE SEQUENCE [LARGE SCALE GENOMIC DNA]</scope>
    <source>
        <strain evidence="3 4">ElP</strain>
    </source>
</reference>
<proteinExistence type="predicted"/>
<keyword evidence="4" id="KW-1185">Reference proteome</keyword>
<dbReference type="EMBL" id="CP036426">
    <property type="protein sequence ID" value="QDV32373.1"/>
    <property type="molecule type" value="Genomic_DNA"/>
</dbReference>
<evidence type="ECO:0000256" key="1">
    <source>
        <dbReference type="SAM" id="MobiDB-lite"/>
    </source>
</evidence>
<dbReference type="SUPFAM" id="SSF52799">
    <property type="entry name" value="(Phosphotyrosine protein) phosphatases II"/>
    <property type="match status" value="1"/>
</dbReference>
<evidence type="ECO:0000313" key="3">
    <source>
        <dbReference type="EMBL" id="QDV32373.1"/>
    </source>
</evidence>
<dbReference type="GO" id="GO:0004721">
    <property type="term" value="F:phosphoprotein phosphatase activity"/>
    <property type="evidence" value="ECO:0007669"/>
    <property type="project" value="InterPro"/>
</dbReference>
<dbReference type="AlphaFoldDB" id="A0A518GUV6"/>
<feature type="transmembrane region" description="Helical" evidence="2">
    <location>
        <begin position="52"/>
        <end position="70"/>
    </location>
</feature>
<sequence>MPPASRAGTSPRPERSIVPIPGTGGKGGATVDSDPNRSASATSRRSRRPRRLARLAVASAVVALAALAVFHRPIFLGNVGEVAPGRVYRCSQPKGNLDALLASLRPGSILNLRGGSYADDWYLAEVRASDRLGIDFYDFPMEATRRPSRSELLTLIDVIDRCRYPLLIHCKSGADRTGLASALALMLLEGRPPDRAREQFSISYGHVPIGGPERLHEPLIEYEQWLSAEGRSHSPALFRGWVERHYRDEGPPETGTSPSSPLEPGSRMGPPSEWLAKWGRASRG</sequence>
<dbReference type="PROSITE" id="PS00383">
    <property type="entry name" value="TYR_PHOSPHATASE_1"/>
    <property type="match status" value="1"/>
</dbReference>
<dbReference type="InterPro" id="IPR016130">
    <property type="entry name" value="Tyr_Pase_AS"/>
</dbReference>
<protein>
    <recommendedName>
        <fullName evidence="5">Tyrosine specific protein phosphatases domain-containing protein</fullName>
    </recommendedName>
</protein>
<evidence type="ECO:0008006" key="5">
    <source>
        <dbReference type="Google" id="ProtNLM"/>
    </source>
</evidence>